<evidence type="ECO:0000313" key="2">
    <source>
        <dbReference type="Proteomes" id="UP000010798"/>
    </source>
</evidence>
<proteinExistence type="predicted"/>
<organism evidence="1 2">
    <name type="scientific">Singulisphaera acidiphila (strain ATCC BAA-1392 / DSM 18658 / VKM B-2454 / MOB10)</name>
    <dbReference type="NCBI Taxonomy" id="886293"/>
    <lineage>
        <taxon>Bacteria</taxon>
        <taxon>Pseudomonadati</taxon>
        <taxon>Planctomycetota</taxon>
        <taxon>Planctomycetia</taxon>
        <taxon>Isosphaerales</taxon>
        <taxon>Isosphaeraceae</taxon>
        <taxon>Singulisphaera</taxon>
    </lineage>
</organism>
<dbReference type="RefSeq" id="WP_015247020.1">
    <property type="nucleotide sequence ID" value="NC_019892.1"/>
</dbReference>
<keyword evidence="2" id="KW-1185">Reference proteome</keyword>
<name>L0DF54_SINAD</name>
<dbReference type="HOGENOM" id="CLU_155921_0_0_0"/>
<reference evidence="1 2" key="1">
    <citation type="submission" date="2012-02" db="EMBL/GenBank/DDBJ databases">
        <title>Complete sequence of chromosome of Singulisphaera acidiphila DSM 18658.</title>
        <authorList>
            <consortium name="US DOE Joint Genome Institute (JGI-PGF)"/>
            <person name="Lucas S."/>
            <person name="Copeland A."/>
            <person name="Lapidus A."/>
            <person name="Glavina del Rio T."/>
            <person name="Dalin E."/>
            <person name="Tice H."/>
            <person name="Bruce D."/>
            <person name="Goodwin L."/>
            <person name="Pitluck S."/>
            <person name="Peters L."/>
            <person name="Ovchinnikova G."/>
            <person name="Chertkov O."/>
            <person name="Kyrpides N."/>
            <person name="Mavromatis K."/>
            <person name="Ivanova N."/>
            <person name="Brettin T."/>
            <person name="Detter J.C."/>
            <person name="Han C."/>
            <person name="Larimer F."/>
            <person name="Land M."/>
            <person name="Hauser L."/>
            <person name="Markowitz V."/>
            <person name="Cheng J.-F."/>
            <person name="Hugenholtz P."/>
            <person name="Woyke T."/>
            <person name="Wu D."/>
            <person name="Tindall B."/>
            <person name="Pomrenke H."/>
            <person name="Brambilla E."/>
            <person name="Klenk H.-P."/>
            <person name="Eisen J.A."/>
        </authorList>
    </citation>
    <scope>NUCLEOTIDE SEQUENCE [LARGE SCALE GENOMIC DNA]</scope>
    <source>
        <strain evidence="2">ATCC BAA-1392 / DSM 18658 / VKM B-2454 / MOB10</strain>
    </source>
</reference>
<dbReference type="PROSITE" id="PS51257">
    <property type="entry name" value="PROKAR_LIPOPROTEIN"/>
    <property type="match status" value="1"/>
</dbReference>
<dbReference type="AlphaFoldDB" id="L0DF54"/>
<dbReference type="EMBL" id="CP003364">
    <property type="protein sequence ID" value="AGA27877.1"/>
    <property type="molecule type" value="Genomic_DNA"/>
</dbReference>
<protein>
    <recommendedName>
        <fullName evidence="3">Carboxypeptidase regulatory-like domain-containing protein</fullName>
    </recommendedName>
</protein>
<gene>
    <name evidence="1" type="ordered locus">Sinac_3628</name>
</gene>
<sequence>MRILCFSGGCVAVMGLFLGGCNSGTPYAESSLQETTVKGVIQVHGKPLGGGEVHFNPGNLNRKVGGRNAPIAKDGSYTLTTLVGQNIVSVSPPQNKARSKDIVGLEYEEKTVDLKPGENTQNIDFLP</sequence>
<dbReference type="Proteomes" id="UP000010798">
    <property type="component" value="Chromosome"/>
</dbReference>
<accession>L0DF54</accession>
<evidence type="ECO:0000313" key="1">
    <source>
        <dbReference type="EMBL" id="AGA27877.1"/>
    </source>
</evidence>
<dbReference type="KEGG" id="saci:Sinac_3628"/>
<evidence type="ECO:0008006" key="3">
    <source>
        <dbReference type="Google" id="ProtNLM"/>
    </source>
</evidence>